<comment type="cofactor">
    <cofactor evidence="2">
        <name>FAD</name>
        <dbReference type="ChEBI" id="CHEBI:57692"/>
    </cofactor>
</comment>
<dbReference type="EC" id="2.5.1.26" evidence="2"/>
<dbReference type="AlphaFoldDB" id="A0AAV8VBZ9"/>
<proteinExistence type="inferred from homology"/>
<dbReference type="GO" id="GO:0008609">
    <property type="term" value="F:alkylglycerone-phosphate synthase activity"/>
    <property type="evidence" value="ECO:0007669"/>
    <property type="project" value="UniProtKB-EC"/>
</dbReference>
<evidence type="ECO:0000313" key="3">
    <source>
        <dbReference type="EMBL" id="KAJ8911525.1"/>
    </source>
</evidence>
<evidence type="ECO:0000256" key="1">
    <source>
        <dbReference type="PIRSR" id="PIRSR625650-2"/>
    </source>
</evidence>
<dbReference type="GO" id="GO:0008610">
    <property type="term" value="P:lipid biosynthetic process"/>
    <property type="evidence" value="ECO:0007669"/>
    <property type="project" value="InterPro"/>
</dbReference>
<keyword evidence="2" id="KW-0443">Lipid metabolism</keyword>
<sequence length="144" mass="16292">MNKIPDIQGGMKKNVYGNIEDLVVHIRMVTAKGVLEKKCLVPRLSCGPDFNHIKVYITKIKGFDPDQMCVMTLLFEGKAKDIKINEKQIYDISSQFKGVSAGEKNGERGYTLTFVIAYLRTSMYTIQLIGTRGLPQVETRFKNI</sequence>
<comment type="pathway">
    <text evidence="2">Glycerolipid metabolism; ether lipid biosynthesis.</text>
</comment>
<accession>A0AAV8VBZ9</accession>
<keyword evidence="4" id="KW-1185">Reference proteome</keyword>
<dbReference type="PANTHER" id="PTHR46568:SF1">
    <property type="entry name" value="ALKYLDIHYDROXYACETONEPHOSPHATE SYNTHASE, PEROXISOMAL"/>
    <property type="match status" value="1"/>
</dbReference>
<dbReference type="Gene3D" id="3.40.462.40">
    <property type="entry name" value="FAD-linked oxidase, cap domain/gating helix"/>
    <property type="match status" value="1"/>
</dbReference>
<keyword evidence="2" id="KW-0274">FAD</keyword>
<keyword evidence="2" id="KW-0444">Lipid biosynthesis</keyword>
<comment type="similarity">
    <text evidence="2">Belongs to the FAD-binding oxidoreductase/transferase type 4 family.</text>
</comment>
<dbReference type="InterPro" id="IPR025650">
    <property type="entry name" value="Alkyl-DHAP_Synthase"/>
</dbReference>
<dbReference type="EMBL" id="JANEYG010000183">
    <property type="protein sequence ID" value="KAJ8911525.1"/>
    <property type="molecule type" value="Genomic_DNA"/>
</dbReference>
<comment type="subcellular location">
    <subcellularLocation>
        <location evidence="2">Peroxisome</location>
    </subcellularLocation>
</comment>
<keyword evidence="2" id="KW-0808">Transferase</keyword>
<comment type="function">
    <text evidence="2">Catalyzes the exchange of an acyl for a long-chain alkyl group and the formation of the ether bond in the biosynthesis of ether phospholipids.</text>
</comment>
<comment type="catalytic activity">
    <reaction evidence="2">
        <text>a long chain fatty alcohol + a 1-acylglycerone 3-phosphate = a 1-O-alkylglycerone 3-phosphate + a long-chain fatty acid + H(+)</text>
        <dbReference type="Rhea" id="RHEA:36171"/>
        <dbReference type="ChEBI" id="CHEBI:15378"/>
        <dbReference type="ChEBI" id="CHEBI:17135"/>
        <dbReference type="ChEBI" id="CHEBI:57534"/>
        <dbReference type="ChEBI" id="CHEBI:57560"/>
        <dbReference type="ChEBI" id="CHEBI:73315"/>
        <dbReference type="EC" id="2.5.1.26"/>
    </reaction>
</comment>
<reference evidence="3 4" key="1">
    <citation type="journal article" date="2023" name="Insect Mol. Biol.">
        <title>Genome sequencing provides insights into the evolution of gene families encoding plant cell wall-degrading enzymes in longhorned beetles.</title>
        <authorList>
            <person name="Shin N.R."/>
            <person name="Okamura Y."/>
            <person name="Kirsch R."/>
            <person name="Pauchet Y."/>
        </authorList>
    </citation>
    <scope>NUCLEOTIDE SEQUENCE [LARGE SCALE GENOMIC DNA]</scope>
    <source>
        <strain evidence="3">EAD_L_NR</strain>
    </source>
</reference>
<dbReference type="Proteomes" id="UP001159042">
    <property type="component" value="Unassembled WGS sequence"/>
</dbReference>
<keyword evidence="2" id="KW-0285">Flavoprotein</keyword>
<organism evidence="3 4">
    <name type="scientific">Exocentrus adspersus</name>
    <dbReference type="NCBI Taxonomy" id="1586481"/>
    <lineage>
        <taxon>Eukaryota</taxon>
        <taxon>Metazoa</taxon>
        <taxon>Ecdysozoa</taxon>
        <taxon>Arthropoda</taxon>
        <taxon>Hexapoda</taxon>
        <taxon>Insecta</taxon>
        <taxon>Pterygota</taxon>
        <taxon>Neoptera</taxon>
        <taxon>Endopterygota</taxon>
        <taxon>Coleoptera</taxon>
        <taxon>Polyphaga</taxon>
        <taxon>Cucujiformia</taxon>
        <taxon>Chrysomeloidea</taxon>
        <taxon>Cerambycidae</taxon>
        <taxon>Lamiinae</taxon>
        <taxon>Acanthocinini</taxon>
        <taxon>Exocentrus</taxon>
    </lineage>
</organism>
<keyword evidence="2" id="KW-0576">Peroxisome</keyword>
<evidence type="ECO:0000256" key="2">
    <source>
        <dbReference type="RuleBase" id="RU363113"/>
    </source>
</evidence>
<dbReference type="GO" id="GO:0005777">
    <property type="term" value="C:peroxisome"/>
    <property type="evidence" value="ECO:0007669"/>
    <property type="project" value="UniProtKB-SubCell"/>
</dbReference>
<comment type="subunit">
    <text evidence="2">Homodimer.</text>
</comment>
<dbReference type="PANTHER" id="PTHR46568">
    <property type="entry name" value="ALKYLDIHYDROXYACETONEPHOSPHATE SYNTHASE, PEROXISOMAL"/>
    <property type="match status" value="1"/>
</dbReference>
<gene>
    <name evidence="3" type="ORF">NQ315_000560</name>
</gene>
<evidence type="ECO:0000313" key="4">
    <source>
        <dbReference type="Proteomes" id="UP001159042"/>
    </source>
</evidence>
<protein>
    <recommendedName>
        <fullName evidence="2">Alkylglycerone-phosphate synthase</fullName>
        <shortName evidence="2">Alkyl-DHAP synthase</shortName>
        <ecNumber evidence="2">2.5.1.26</ecNumber>
    </recommendedName>
</protein>
<name>A0AAV8VBZ9_9CUCU</name>
<feature type="binding site" evidence="1">
    <location>
        <position position="120"/>
    </location>
    <ligand>
        <name>substrate</name>
    </ligand>
</feature>
<comment type="caution">
    <text evidence="3">The sequence shown here is derived from an EMBL/GenBank/DDBJ whole genome shotgun (WGS) entry which is preliminary data.</text>
</comment>